<organism evidence="3">
    <name type="scientific">Phaffia rhodozyma</name>
    <name type="common">Yeast</name>
    <name type="synonym">Xanthophyllomyces dendrorhous</name>
    <dbReference type="NCBI Taxonomy" id="264483"/>
    <lineage>
        <taxon>Eukaryota</taxon>
        <taxon>Fungi</taxon>
        <taxon>Dikarya</taxon>
        <taxon>Basidiomycota</taxon>
        <taxon>Agaricomycotina</taxon>
        <taxon>Tremellomycetes</taxon>
        <taxon>Cystofilobasidiales</taxon>
        <taxon>Mrakiaceae</taxon>
        <taxon>Phaffia</taxon>
    </lineage>
</organism>
<reference evidence="3" key="1">
    <citation type="submission" date="2014-08" db="EMBL/GenBank/DDBJ databases">
        <authorList>
            <person name="Sharma Rahul"/>
            <person name="Thines Marco"/>
        </authorList>
    </citation>
    <scope>NUCLEOTIDE SEQUENCE</scope>
</reference>
<feature type="compositionally biased region" description="Basic and acidic residues" evidence="2">
    <location>
        <begin position="439"/>
        <end position="454"/>
    </location>
</feature>
<sequence length="490" mass="55485">MVSEREILTYCLSVDRSLCFSQVRQQKADAIKLADTWKERYESSATGGQAAALNRCQRELIEARSEIKLKSALFDEKARIANETATFLANRHAEDVRIIETERLLYQHKQEGFEAMERMWTEKSKEYEDDIANLSRGDKCRTSLTSIKEQEYLRSIEQLSQQIAEHNKMIEQAKSVFEVLNAEKLAMASEIQRKDTDLQNLAKELHQARASEIEAKNYMQDANLSLDGAKRKIASLLKKQGIESDERQTSSNRVHELELQLKRAETEVNDLREQLVKSLLEQHQPDSRRDIVQEEGEEEMNVEAAEEARSIARLPGRNTPAPESLSTHSGPFSPKNILSPSSETRFHSNHPLSSPRTRAPSSFHNLFSPPSGPASPISRNNSKTISTQSFRLPSQPPEPSPFLMSSPRASKRSSALEIIDREQVDDSRDIGKGAAFKRMRLESDRDDRSNRRSETIPGSGASSFPMVFSPNSKRKMSSSPDEVERRVKKG</sequence>
<evidence type="ECO:0000313" key="3">
    <source>
        <dbReference type="EMBL" id="CED83717.1"/>
    </source>
</evidence>
<feature type="compositionally biased region" description="Basic and acidic residues" evidence="2">
    <location>
        <begin position="418"/>
        <end position="431"/>
    </location>
</feature>
<proteinExistence type="predicted"/>
<dbReference type="AlphaFoldDB" id="A0A0F7SNS3"/>
<protein>
    <submittedName>
        <fullName evidence="3">Uncharacterized protein</fullName>
    </submittedName>
</protein>
<evidence type="ECO:0000256" key="2">
    <source>
        <dbReference type="SAM" id="MobiDB-lite"/>
    </source>
</evidence>
<feature type="compositionally biased region" description="Acidic residues" evidence="2">
    <location>
        <begin position="294"/>
        <end position="305"/>
    </location>
</feature>
<accession>A0A0F7SNS3</accession>
<keyword evidence="1" id="KW-0175">Coiled coil</keyword>
<feature type="compositionally biased region" description="Polar residues" evidence="2">
    <location>
        <begin position="377"/>
        <end position="392"/>
    </location>
</feature>
<name>A0A0F7SNS3_PHARH</name>
<evidence type="ECO:0000256" key="1">
    <source>
        <dbReference type="SAM" id="Coils"/>
    </source>
</evidence>
<feature type="compositionally biased region" description="Polar residues" evidence="2">
    <location>
        <begin position="350"/>
        <end position="365"/>
    </location>
</feature>
<feature type="compositionally biased region" description="Polar residues" evidence="2">
    <location>
        <begin position="324"/>
        <end position="343"/>
    </location>
</feature>
<dbReference type="EMBL" id="LN483157">
    <property type="protein sequence ID" value="CED83717.1"/>
    <property type="molecule type" value="Genomic_DNA"/>
</dbReference>
<feature type="coiled-coil region" evidence="1">
    <location>
        <begin position="149"/>
        <end position="281"/>
    </location>
</feature>
<feature type="region of interest" description="Disordered" evidence="2">
    <location>
        <begin position="294"/>
        <end position="490"/>
    </location>
</feature>